<protein>
    <submittedName>
        <fullName evidence="1">13020_t:CDS:1</fullName>
    </submittedName>
</protein>
<sequence>EQIDNLSSSTQVEQELPLPNNLLFIQLNNHSNNLFYLNNSTW</sequence>
<reference evidence="1" key="1">
    <citation type="submission" date="2021-06" db="EMBL/GenBank/DDBJ databases">
        <authorList>
            <person name="Kallberg Y."/>
            <person name="Tangrot J."/>
            <person name="Rosling A."/>
        </authorList>
    </citation>
    <scope>NUCLEOTIDE SEQUENCE</scope>
    <source>
        <strain evidence="1">IL203A</strain>
    </source>
</reference>
<dbReference type="EMBL" id="CAJVPU010020328">
    <property type="protein sequence ID" value="CAG8676137.1"/>
    <property type="molecule type" value="Genomic_DNA"/>
</dbReference>
<evidence type="ECO:0000313" key="2">
    <source>
        <dbReference type="Proteomes" id="UP000789702"/>
    </source>
</evidence>
<feature type="non-terminal residue" evidence="1">
    <location>
        <position position="1"/>
    </location>
</feature>
<comment type="caution">
    <text evidence="1">The sequence shown here is derived from an EMBL/GenBank/DDBJ whole genome shotgun (WGS) entry which is preliminary data.</text>
</comment>
<keyword evidence="2" id="KW-1185">Reference proteome</keyword>
<name>A0ACA9NYT6_9GLOM</name>
<accession>A0ACA9NYT6</accession>
<gene>
    <name evidence="1" type="ORF">DHETER_LOCUS10413</name>
</gene>
<feature type="non-terminal residue" evidence="1">
    <location>
        <position position="42"/>
    </location>
</feature>
<evidence type="ECO:0000313" key="1">
    <source>
        <dbReference type="EMBL" id="CAG8676137.1"/>
    </source>
</evidence>
<organism evidence="1 2">
    <name type="scientific">Dentiscutata heterogama</name>
    <dbReference type="NCBI Taxonomy" id="1316150"/>
    <lineage>
        <taxon>Eukaryota</taxon>
        <taxon>Fungi</taxon>
        <taxon>Fungi incertae sedis</taxon>
        <taxon>Mucoromycota</taxon>
        <taxon>Glomeromycotina</taxon>
        <taxon>Glomeromycetes</taxon>
        <taxon>Diversisporales</taxon>
        <taxon>Gigasporaceae</taxon>
        <taxon>Dentiscutata</taxon>
    </lineage>
</organism>
<proteinExistence type="predicted"/>
<dbReference type="Proteomes" id="UP000789702">
    <property type="component" value="Unassembled WGS sequence"/>
</dbReference>